<dbReference type="EMBL" id="KV875783">
    <property type="protein sequence ID" value="RZR72916.1"/>
    <property type="molecule type" value="Genomic_DNA"/>
</dbReference>
<protein>
    <submittedName>
        <fullName evidence="2">Uncharacterized protein</fullName>
    </submittedName>
</protein>
<gene>
    <name evidence="2" type="ORF">BHM03_00018573</name>
</gene>
<feature type="region of interest" description="Disordered" evidence="1">
    <location>
        <begin position="64"/>
        <end position="83"/>
    </location>
</feature>
<organism evidence="2">
    <name type="scientific">Ensete ventricosum</name>
    <name type="common">Abyssinian banana</name>
    <name type="synonym">Musa ensete</name>
    <dbReference type="NCBI Taxonomy" id="4639"/>
    <lineage>
        <taxon>Eukaryota</taxon>
        <taxon>Viridiplantae</taxon>
        <taxon>Streptophyta</taxon>
        <taxon>Embryophyta</taxon>
        <taxon>Tracheophyta</taxon>
        <taxon>Spermatophyta</taxon>
        <taxon>Magnoliopsida</taxon>
        <taxon>Liliopsida</taxon>
        <taxon>Zingiberales</taxon>
        <taxon>Musaceae</taxon>
        <taxon>Ensete</taxon>
    </lineage>
</organism>
<accession>A0A445MFE4</accession>
<proteinExistence type="predicted"/>
<evidence type="ECO:0000313" key="2">
    <source>
        <dbReference type="EMBL" id="RZR72916.1"/>
    </source>
</evidence>
<dbReference type="Proteomes" id="UP000290560">
    <property type="component" value="Unassembled WGS sequence"/>
</dbReference>
<evidence type="ECO:0000256" key="1">
    <source>
        <dbReference type="SAM" id="MobiDB-lite"/>
    </source>
</evidence>
<dbReference type="AlphaFoldDB" id="A0A445MFE4"/>
<reference evidence="2" key="1">
    <citation type="journal article" date="2018" name="Data Brief">
        <title>Genome sequence data from 17 accessions of Ensete ventricosum, a staple food crop for millions in Ethiopia.</title>
        <authorList>
            <person name="Yemataw Z."/>
            <person name="Muzemil S."/>
            <person name="Ambachew D."/>
            <person name="Tripathi L."/>
            <person name="Tesfaye K."/>
            <person name="Chala A."/>
            <person name="Farbos A."/>
            <person name="O'Neill P."/>
            <person name="Moore K."/>
            <person name="Grant M."/>
            <person name="Studholme D.J."/>
        </authorList>
    </citation>
    <scope>NUCLEOTIDE SEQUENCE [LARGE SCALE GENOMIC DNA]</scope>
    <source>
        <tissue evidence="2">Leaf</tissue>
    </source>
</reference>
<name>A0A445MFE4_ENSVE</name>
<sequence length="186" mass="20368">MGVGTFVSSAGGSELGPPPTKLAEGCGLGHRGALDWDYLTCILATSTLLLAQKMWDFGTVAEESARPGPCRGSVPRDSTPQDGSFALRSVSSKEVLRQGLVRMGVFPTRPLRRSSHYPDLFPERAECVFRAGKKGHSSRRQENVLYSPGIEFTIRSTLPLPLPQAWLLRTVSQSVQRYGVRVWHAT</sequence>